<dbReference type="EMBL" id="FO203522">
    <property type="protein sequence ID" value="CCO24365.1"/>
    <property type="molecule type" value="Genomic_DNA"/>
</dbReference>
<protein>
    <submittedName>
        <fullName evidence="1">Uncharacterized protein</fullName>
    </submittedName>
</protein>
<gene>
    <name evidence="1" type="ORF">DESAM_22098</name>
</gene>
<dbReference type="HOGENOM" id="CLU_3288491_0_0_7"/>
<dbReference type="Proteomes" id="UP000010808">
    <property type="component" value="Chromosome"/>
</dbReference>
<evidence type="ECO:0000313" key="1">
    <source>
        <dbReference type="EMBL" id="CCO24365.1"/>
    </source>
</evidence>
<dbReference type="STRING" id="1121451.DESAM_22098"/>
<sequence length="40" mass="4739">MSSKNVSLKVIINYLKFVPSFYTSMFSLGDIDVWNYTYCY</sequence>
<reference evidence="1 2" key="1">
    <citation type="submission" date="2012-10" db="EMBL/GenBank/DDBJ databases">
        <authorList>
            <person name="Genoscope - CEA"/>
        </authorList>
    </citation>
    <scope>NUCLEOTIDE SEQUENCE [LARGE SCALE GENOMIC DNA]</scope>
    <source>
        <strain evidence="2">AM13 / DSM 14728</strain>
    </source>
</reference>
<organism evidence="1 2">
    <name type="scientific">Maridesulfovibrio hydrothermalis AM13 = DSM 14728</name>
    <dbReference type="NCBI Taxonomy" id="1121451"/>
    <lineage>
        <taxon>Bacteria</taxon>
        <taxon>Pseudomonadati</taxon>
        <taxon>Thermodesulfobacteriota</taxon>
        <taxon>Desulfovibrionia</taxon>
        <taxon>Desulfovibrionales</taxon>
        <taxon>Desulfovibrionaceae</taxon>
        <taxon>Maridesulfovibrio</taxon>
    </lineage>
</organism>
<keyword evidence="2" id="KW-1185">Reference proteome</keyword>
<name>L0RDT9_9BACT</name>
<accession>L0RDT9</accession>
<evidence type="ECO:0000313" key="2">
    <source>
        <dbReference type="Proteomes" id="UP000010808"/>
    </source>
</evidence>
<dbReference type="KEGG" id="dhy:DESAM_22098"/>
<dbReference type="AlphaFoldDB" id="L0RDT9"/>
<proteinExistence type="predicted"/>